<feature type="binding site" evidence="9">
    <location>
        <begin position="99"/>
        <end position="102"/>
    </location>
    <ligand>
        <name>ATP</name>
        <dbReference type="ChEBI" id="CHEBI:30616"/>
    </ligand>
</feature>
<dbReference type="GO" id="GO:0009102">
    <property type="term" value="P:biotin biosynthetic process"/>
    <property type="evidence" value="ECO:0007669"/>
    <property type="project" value="UniProtKB-UniRule"/>
</dbReference>
<dbReference type="PANTHER" id="PTHR43210">
    <property type="entry name" value="DETHIOBIOTIN SYNTHETASE"/>
    <property type="match status" value="1"/>
</dbReference>
<evidence type="ECO:0000256" key="3">
    <source>
        <dbReference type="ARBA" id="ARBA00022723"/>
    </source>
</evidence>
<dbReference type="GO" id="GO:0004141">
    <property type="term" value="F:dethiobiotin synthase activity"/>
    <property type="evidence" value="ECO:0007669"/>
    <property type="project" value="UniProtKB-UniRule"/>
</dbReference>
<feature type="binding site" evidence="9">
    <location>
        <position position="99"/>
    </location>
    <ligand>
        <name>Mg(2+)</name>
        <dbReference type="ChEBI" id="CHEBI:18420"/>
    </ligand>
</feature>
<keyword evidence="7 9" id="KW-0460">Magnesium</keyword>
<dbReference type="InterPro" id="IPR027417">
    <property type="entry name" value="P-loop_NTPase"/>
</dbReference>
<comment type="subunit">
    <text evidence="9">Homodimer.</text>
</comment>
<comment type="catalytic activity">
    <reaction evidence="9">
        <text>(7R,8S)-7,8-diammoniononanoate + CO2 + ATP = (4R,5S)-dethiobiotin + ADP + phosphate + 3 H(+)</text>
        <dbReference type="Rhea" id="RHEA:15805"/>
        <dbReference type="ChEBI" id="CHEBI:15378"/>
        <dbReference type="ChEBI" id="CHEBI:16526"/>
        <dbReference type="ChEBI" id="CHEBI:30616"/>
        <dbReference type="ChEBI" id="CHEBI:43474"/>
        <dbReference type="ChEBI" id="CHEBI:149469"/>
        <dbReference type="ChEBI" id="CHEBI:149473"/>
        <dbReference type="ChEBI" id="CHEBI:456216"/>
        <dbReference type="EC" id="6.3.3.3"/>
    </reaction>
</comment>
<comment type="cofactor">
    <cofactor evidence="9">
        <name>Mg(2+)</name>
        <dbReference type="ChEBI" id="CHEBI:18420"/>
    </cofactor>
</comment>
<sequence>MTRLVVAGTDTDVGKTVFAAGLVQALNATYWKPVQAGLDDGTDTLTVQDLARQGNDRIIPEVYRLGSPLSPHRAAEIDNVLIDTDRLTLPEVDGPLVIEGAGGLLVPLTREVLYADLIARWSLPVVLVGRTALGAINHALLSIEAMRSRGIRIIGIAFVGDEITDTQRTIAQMGKIRQLGRLPILDPLNAASLQAAFDEAFNLDDFQL</sequence>
<reference evidence="10" key="1">
    <citation type="submission" date="2022-11" db="EMBL/GenBank/DDBJ databases">
        <title>Draft genome sequence of Hoeflea poritis E7-10 and Hoeflea prorocentri PM5-8, separated from scleractinian coral Porites lutea and marine dinoflagellate.</title>
        <authorList>
            <person name="Zhang G."/>
            <person name="Wei Q."/>
            <person name="Cai L."/>
        </authorList>
    </citation>
    <scope>NUCLEOTIDE SEQUENCE</scope>
    <source>
        <strain evidence="10">PM5-8</strain>
    </source>
</reference>
<comment type="catalytic activity">
    <reaction evidence="8">
        <text>(7R,8S)-8-amino-7-(carboxyamino)nonanoate + ATP = (4R,5S)-dethiobiotin + ADP + phosphate + H(+)</text>
        <dbReference type="Rhea" id="RHEA:63684"/>
        <dbReference type="ChEBI" id="CHEBI:15378"/>
        <dbReference type="ChEBI" id="CHEBI:30616"/>
        <dbReference type="ChEBI" id="CHEBI:43474"/>
        <dbReference type="ChEBI" id="CHEBI:149470"/>
        <dbReference type="ChEBI" id="CHEBI:149473"/>
        <dbReference type="ChEBI" id="CHEBI:456216"/>
    </reaction>
</comment>
<dbReference type="CDD" id="cd03109">
    <property type="entry name" value="DTBS"/>
    <property type="match status" value="1"/>
</dbReference>
<gene>
    <name evidence="9 10" type="primary">bioD</name>
    <name evidence="10" type="ORF">OQ273_17680</name>
</gene>
<dbReference type="RefSeq" id="WP_267991944.1">
    <property type="nucleotide sequence ID" value="NZ_JAPJZI010000001.1"/>
</dbReference>
<dbReference type="Proteomes" id="UP001151234">
    <property type="component" value="Unassembled WGS sequence"/>
</dbReference>
<comment type="subcellular location">
    <subcellularLocation>
        <location evidence="9">Cytoplasm</location>
    </subcellularLocation>
</comment>
<feature type="binding site" evidence="9">
    <location>
        <begin position="183"/>
        <end position="185"/>
    </location>
    <ligand>
        <name>ATP</name>
        <dbReference type="ChEBI" id="CHEBI:30616"/>
    </ligand>
</feature>
<feature type="binding site" evidence="9">
    <location>
        <position position="16"/>
    </location>
    <ligand>
        <name>Mg(2+)</name>
        <dbReference type="ChEBI" id="CHEBI:18420"/>
    </ligand>
</feature>
<evidence type="ECO:0000256" key="6">
    <source>
        <dbReference type="ARBA" id="ARBA00022840"/>
    </source>
</evidence>
<proteinExistence type="inferred from homology"/>
<evidence type="ECO:0000313" key="10">
    <source>
        <dbReference type="EMBL" id="MDA5400411.1"/>
    </source>
</evidence>
<comment type="caution">
    <text evidence="10">The sequence shown here is derived from an EMBL/GenBank/DDBJ whole genome shotgun (WGS) entry which is preliminary data.</text>
</comment>
<dbReference type="GO" id="GO:0005829">
    <property type="term" value="C:cytosol"/>
    <property type="evidence" value="ECO:0007669"/>
    <property type="project" value="TreeGrafter"/>
</dbReference>
<dbReference type="EMBL" id="JAPJZI010000001">
    <property type="protein sequence ID" value="MDA5400411.1"/>
    <property type="molecule type" value="Genomic_DNA"/>
</dbReference>
<keyword evidence="5 9" id="KW-0093">Biotin biosynthesis</keyword>
<keyword evidence="1 9" id="KW-0963">Cytoplasm</keyword>
<dbReference type="HAMAP" id="MF_00336">
    <property type="entry name" value="BioD"/>
    <property type="match status" value="1"/>
</dbReference>
<dbReference type="AlphaFoldDB" id="A0A9X3UP35"/>
<dbReference type="SUPFAM" id="SSF52540">
    <property type="entry name" value="P-loop containing nucleoside triphosphate hydrolases"/>
    <property type="match status" value="1"/>
</dbReference>
<accession>A0A9X3UP35</accession>
<keyword evidence="2 9" id="KW-0436">Ligase</keyword>
<dbReference type="Gene3D" id="3.40.50.300">
    <property type="entry name" value="P-loop containing nucleotide triphosphate hydrolases"/>
    <property type="match status" value="1"/>
</dbReference>
<keyword evidence="3 9" id="KW-0479">Metal-binding</keyword>
<dbReference type="EC" id="6.3.3.3" evidence="9"/>
<evidence type="ECO:0000256" key="5">
    <source>
        <dbReference type="ARBA" id="ARBA00022756"/>
    </source>
</evidence>
<feature type="binding site" evidence="9">
    <location>
        <begin position="12"/>
        <end position="17"/>
    </location>
    <ligand>
        <name>ATP</name>
        <dbReference type="ChEBI" id="CHEBI:30616"/>
    </ligand>
</feature>
<evidence type="ECO:0000256" key="9">
    <source>
        <dbReference type="HAMAP-Rule" id="MF_00336"/>
    </source>
</evidence>
<name>A0A9X3UP35_9HYPH</name>
<dbReference type="NCBIfam" id="TIGR00347">
    <property type="entry name" value="bioD"/>
    <property type="match status" value="1"/>
</dbReference>
<evidence type="ECO:0000256" key="1">
    <source>
        <dbReference type="ARBA" id="ARBA00022490"/>
    </source>
</evidence>
<feature type="active site" evidence="9">
    <location>
        <position position="32"/>
    </location>
</feature>
<protein>
    <recommendedName>
        <fullName evidence="9">ATP-dependent dethiobiotin synthetase BioD</fullName>
        <ecNumber evidence="9">6.3.3.3</ecNumber>
    </recommendedName>
    <alternativeName>
        <fullName evidence="9">DTB synthetase</fullName>
        <shortName evidence="9">DTBS</shortName>
    </alternativeName>
    <alternativeName>
        <fullName evidence="9">Dethiobiotin synthase</fullName>
    </alternativeName>
</protein>
<dbReference type="PIRSF" id="PIRSF006755">
    <property type="entry name" value="DTB_synth"/>
    <property type="match status" value="1"/>
</dbReference>
<keyword evidence="6 9" id="KW-0067">ATP-binding</keyword>
<keyword evidence="11" id="KW-1185">Reference proteome</keyword>
<dbReference type="Pfam" id="PF13500">
    <property type="entry name" value="AAA_26"/>
    <property type="match status" value="1"/>
</dbReference>
<dbReference type="InterPro" id="IPR004472">
    <property type="entry name" value="DTB_synth_BioD"/>
</dbReference>
<evidence type="ECO:0000256" key="4">
    <source>
        <dbReference type="ARBA" id="ARBA00022741"/>
    </source>
</evidence>
<comment type="caution">
    <text evidence="9">Lacks conserved residue(s) required for the propagation of feature annotation.</text>
</comment>
<evidence type="ECO:0000256" key="8">
    <source>
        <dbReference type="ARBA" id="ARBA00047386"/>
    </source>
</evidence>
<organism evidence="10 11">
    <name type="scientific">Hoeflea prorocentri</name>
    <dbReference type="NCBI Taxonomy" id="1922333"/>
    <lineage>
        <taxon>Bacteria</taxon>
        <taxon>Pseudomonadati</taxon>
        <taxon>Pseudomonadota</taxon>
        <taxon>Alphaproteobacteria</taxon>
        <taxon>Hyphomicrobiales</taxon>
        <taxon>Rhizobiaceae</taxon>
        <taxon>Hoeflea</taxon>
    </lineage>
</organism>
<dbReference type="GO" id="GO:0005524">
    <property type="term" value="F:ATP binding"/>
    <property type="evidence" value="ECO:0007669"/>
    <property type="project" value="UniProtKB-UniRule"/>
</dbReference>
<evidence type="ECO:0000256" key="7">
    <source>
        <dbReference type="ARBA" id="ARBA00022842"/>
    </source>
</evidence>
<evidence type="ECO:0000256" key="2">
    <source>
        <dbReference type="ARBA" id="ARBA00022598"/>
    </source>
</evidence>
<comment type="similarity">
    <text evidence="9">Belongs to the dethiobiotin synthetase family.</text>
</comment>
<comment type="function">
    <text evidence="9">Catalyzes a mechanistically unusual reaction, the ATP-dependent insertion of CO2 between the N7 and N8 nitrogen atoms of 7,8-diaminopelargonic acid (DAPA, also called 7,8-diammoniononanoate) to form a ureido ring.</text>
</comment>
<comment type="pathway">
    <text evidence="9">Cofactor biosynthesis; biotin biosynthesis; biotin from 7,8-diaminononanoate: step 1/2.</text>
</comment>
<dbReference type="GO" id="GO:0000287">
    <property type="term" value="F:magnesium ion binding"/>
    <property type="evidence" value="ECO:0007669"/>
    <property type="project" value="UniProtKB-UniRule"/>
</dbReference>
<evidence type="ECO:0000313" key="11">
    <source>
        <dbReference type="Proteomes" id="UP001151234"/>
    </source>
</evidence>
<dbReference type="PANTHER" id="PTHR43210:SF2">
    <property type="entry name" value="ATP-DEPENDENT DETHIOBIOTIN SYNTHETASE BIOD 2"/>
    <property type="match status" value="1"/>
</dbReference>
<keyword evidence="4 9" id="KW-0547">Nucleotide-binding</keyword>